<evidence type="ECO:0000256" key="2">
    <source>
        <dbReference type="ARBA" id="ARBA00001913"/>
    </source>
</evidence>
<dbReference type="Pfam" id="PF08450">
    <property type="entry name" value="SGL"/>
    <property type="match status" value="1"/>
</dbReference>
<keyword evidence="12" id="KW-0106">Calcium</keyword>
<feature type="binding site" evidence="15">
    <location>
        <position position="103"/>
    </location>
    <ligand>
        <name>substrate</name>
    </ligand>
</feature>
<dbReference type="EMBL" id="CAIIXF020000001">
    <property type="protein sequence ID" value="CAH1775552.1"/>
    <property type="molecule type" value="Genomic_DNA"/>
</dbReference>
<feature type="domain" description="SMP-30/Gluconolactonase/LRE-like region" evidence="16">
    <location>
        <begin position="18"/>
        <end position="267"/>
    </location>
</feature>
<dbReference type="GO" id="GO:0004341">
    <property type="term" value="F:gluconolactonase activity"/>
    <property type="evidence" value="ECO:0007669"/>
    <property type="project" value="UniProtKB-EC"/>
</dbReference>
<feature type="binding site" evidence="15">
    <location>
        <position position="20"/>
    </location>
    <ligand>
        <name>a divalent metal cation</name>
        <dbReference type="ChEBI" id="CHEBI:60240"/>
    </ligand>
</feature>
<comment type="catalytic activity">
    <reaction evidence="1">
        <text>D-glucono-1,5-lactone + H2O = D-gluconate + H(+)</text>
        <dbReference type="Rhea" id="RHEA:10440"/>
        <dbReference type="ChEBI" id="CHEBI:15377"/>
        <dbReference type="ChEBI" id="CHEBI:15378"/>
        <dbReference type="ChEBI" id="CHEBI:16217"/>
        <dbReference type="ChEBI" id="CHEBI:18391"/>
        <dbReference type="EC" id="3.1.1.17"/>
    </reaction>
</comment>
<evidence type="ECO:0000256" key="6">
    <source>
        <dbReference type="ARBA" id="ARBA00008853"/>
    </source>
</evidence>
<feature type="binding site" evidence="15">
    <location>
        <position position="156"/>
    </location>
    <ligand>
        <name>a divalent metal cation</name>
        <dbReference type="ChEBI" id="CHEBI:60240"/>
    </ligand>
</feature>
<evidence type="ECO:0000256" key="11">
    <source>
        <dbReference type="ARBA" id="ARBA00022801"/>
    </source>
</evidence>
<comment type="subcellular location">
    <subcellularLocation>
        <location evidence="5">Cytoplasm</location>
    </subcellularLocation>
</comment>
<accession>A0A8S4N3B4</accession>
<gene>
    <name evidence="17" type="ORF">OFUS_LOCUS2844</name>
</gene>
<feature type="binding site" evidence="15">
    <location>
        <position position="208"/>
    </location>
    <ligand>
        <name>a divalent metal cation</name>
        <dbReference type="ChEBI" id="CHEBI:60240"/>
    </ligand>
</feature>
<name>A0A8S4N3B4_OWEFU</name>
<dbReference type="GO" id="GO:0005509">
    <property type="term" value="F:calcium ion binding"/>
    <property type="evidence" value="ECO:0007669"/>
    <property type="project" value="InterPro"/>
</dbReference>
<feature type="active site" description="Proton donor/acceptor" evidence="14">
    <location>
        <position position="208"/>
    </location>
</feature>
<sequence length="303" mass="33399">MSYKVEVVPGLENITKSIGEGPHWDDATESLLFVDINDGDAYGWDSKTGKVEKFHADGTVSLIVPRKSGGYVISINKGLHHLDFETKTTTRLSEEVGAGLDARFNDGKCDPKGRIWAGTMGNEIKPAVVAPELGSLYRLDTNKVLTEQVEKVTISNGLAWTDDKKTMYYIDSIPKQIYAFDYDNDSGDISNRRVVIDFEKCDEKGVPDGMCIDTEGKLWVACYFGARIVRFDPETGKQLMVVDIPALRTTSCCFGGPNKDILYVTCAANNSTPEELEKYPLTGSVFRITGLGFKGFKANVFEG</sequence>
<evidence type="ECO:0000256" key="8">
    <source>
        <dbReference type="ARBA" id="ARBA00016808"/>
    </source>
</evidence>
<dbReference type="AlphaFoldDB" id="A0A8S4N3B4"/>
<evidence type="ECO:0000256" key="1">
    <source>
        <dbReference type="ARBA" id="ARBA00001589"/>
    </source>
</evidence>
<evidence type="ECO:0000256" key="3">
    <source>
        <dbReference type="ARBA" id="ARBA00001936"/>
    </source>
</evidence>
<proteinExistence type="inferred from homology"/>
<evidence type="ECO:0000256" key="9">
    <source>
        <dbReference type="ARBA" id="ARBA00022490"/>
    </source>
</evidence>
<dbReference type="SUPFAM" id="SSF63829">
    <property type="entry name" value="Calcium-dependent phosphotriesterase"/>
    <property type="match status" value="1"/>
</dbReference>
<keyword evidence="18" id="KW-1185">Reference proteome</keyword>
<dbReference type="PANTHER" id="PTHR10907">
    <property type="entry name" value="REGUCALCIN"/>
    <property type="match status" value="1"/>
</dbReference>
<evidence type="ECO:0000256" key="12">
    <source>
        <dbReference type="ARBA" id="ARBA00022837"/>
    </source>
</evidence>
<reference evidence="17" key="1">
    <citation type="submission" date="2022-03" db="EMBL/GenBank/DDBJ databases">
        <authorList>
            <person name="Martin C."/>
        </authorList>
    </citation>
    <scope>NUCLEOTIDE SEQUENCE</scope>
</reference>
<feature type="binding site" evidence="15">
    <location>
        <position position="105"/>
    </location>
    <ligand>
        <name>substrate</name>
    </ligand>
</feature>
<evidence type="ECO:0000256" key="4">
    <source>
        <dbReference type="ARBA" id="ARBA00001946"/>
    </source>
</evidence>
<protein>
    <recommendedName>
        <fullName evidence="8">Regucalcin</fullName>
        <ecNumber evidence="7">3.1.1.17</ecNumber>
    </recommendedName>
    <alternativeName>
        <fullName evidence="13">Gluconolactonase</fullName>
    </alternativeName>
</protein>
<dbReference type="EC" id="3.1.1.17" evidence="7"/>
<feature type="binding site" evidence="15">
    <location>
        <position position="123"/>
    </location>
    <ligand>
        <name>substrate</name>
    </ligand>
</feature>
<evidence type="ECO:0000256" key="5">
    <source>
        <dbReference type="ARBA" id="ARBA00004496"/>
    </source>
</evidence>
<keyword evidence="9" id="KW-0963">Cytoplasm</keyword>
<comment type="cofactor">
    <cofactor evidence="2">
        <name>Ca(2+)</name>
        <dbReference type="ChEBI" id="CHEBI:29108"/>
    </cofactor>
</comment>
<dbReference type="Proteomes" id="UP000749559">
    <property type="component" value="Unassembled WGS sequence"/>
</dbReference>
<dbReference type="PRINTS" id="PR01790">
    <property type="entry name" value="SMP30FAMILY"/>
</dbReference>
<evidence type="ECO:0000256" key="7">
    <source>
        <dbReference type="ARBA" id="ARBA00013227"/>
    </source>
</evidence>
<comment type="cofactor">
    <cofactor evidence="4">
        <name>Mg(2+)</name>
        <dbReference type="ChEBI" id="CHEBI:18420"/>
    </cofactor>
</comment>
<keyword evidence="11" id="KW-0378">Hydrolase</keyword>
<dbReference type="InterPro" id="IPR013658">
    <property type="entry name" value="SGL"/>
</dbReference>
<comment type="similarity">
    <text evidence="6">Belongs to the SMP-30/CGR1 family.</text>
</comment>
<evidence type="ECO:0000313" key="18">
    <source>
        <dbReference type="Proteomes" id="UP000749559"/>
    </source>
</evidence>
<dbReference type="InterPro" id="IPR011042">
    <property type="entry name" value="6-blade_b-propeller_TolB-like"/>
</dbReference>
<dbReference type="GO" id="GO:0019853">
    <property type="term" value="P:L-ascorbic acid biosynthetic process"/>
    <property type="evidence" value="ECO:0007669"/>
    <property type="project" value="TreeGrafter"/>
</dbReference>
<organism evidence="17 18">
    <name type="scientific">Owenia fusiformis</name>
    <name type="common">Polychaete worm</name>
    <dbReference type="NCBI Taxonomy" id="6347"/>
    <lineage>
        <taxon>Eukaryota</taxon>
        <taxon>Metazoa</taxon>
        <taxon>Spiralia</taxon>
        <taxon>Lophotrochozoa</taxon>
        <taxon>Annelida</taxon>
        <taxon>Polychaeta</taxon>
        <taxon>Sedentaria</taxon>
        <taxon>Canalipalpata</taxon>
        <taxon>Sabellida</taxon>
        <taxon>Oweniida</taxon>
        <taxon>Oweniidae</taxon>
        <taxon>Owenia</taxon>
    </lineage>
</organism>
<dbReference type="InterPro" id="IPR008367">
    <property type="entry name" value="Regucalcin"/>
</dbReference>
<dbReference type="InterPro" id="IPR005511">
    <property type="entry name" value="SMP-30"/>
</dbReference>
<dbReference type="Gene3D" id="2.120.10.30">
    <property type="entry name" value="TolB, C-terminal domain"/>
    <property type="match status" value="1"/>
</dbReference>
<evidence type="ECO:0000259" key="16">
    <source>
        <dbReference type="Pfam" id="PF08450"/>
    </source>
</evidence>
<dbReference type="PANTHER" id="PTHR10907:SF47">
    <property type="entry name" value="REGUCALCIN"/>
    <property type="match status" value="1"/>
</dbReference>
<evidence type="ECO:0000256" key="10">
    <source>
        <dbReference type="ARBA" id="ARBA00022723"/>
    </source>
</evidence>
<comment type="cofactor">
    <cofactor evidence="15">
        <name>Zn(2+)</name>
        <dbReference type="ChEBI" id="CHEBI:29105"/>
    </cofactor>
    <text evidence="15">Binds 1 divalent metal cation per subunit.</text>
</comment>
<dbReference type="GO" id="GO:0030234">
    <property type="term" value="F:enzyme regulator activity"/>
    <property type="evidence" value="ECO:0007669"/>
    <property type="project" value="InterPro"/>
</dbReference>
<evidence type="ECO:0000256" key="14">
    <source>
        <dbReference type="PIRSR" id="PIRSR605511-1"/>
    </source>
</evidence>
<dbReference type="GO" id="GO:0005737">
    <property type="term" value="C:cytoplasm"/>
    <property type="evidence" value="ECO:0007669"/>
    <property type="project" value="UniProtKB-SubCell"/>
</dbReference>
<evidence type="ECO:0000256" key="15">
    <source>
        <dbReference type="PIRSR" id="PIRSR605511-2"/>
    </source>
</evidence>
<keyword evidence="15" id="KW-0862">Zinc</keyword>
<evidence type="ECO:0000256" key="13">
    <source>
        <dbReference type="ARBA" id="ARBA00032464"/>
    </source>
</evidence>
<dbReference type="PRINTS" id="PR01791">
    <property type="entry name" value="REGUCALCIN"/>
</dbReference>
<comment type="caution">
    <text evidence="17">The sequence shown here is derived from an EMBL/GenBank/DDBJ whole genome shotgun (WGS) entry which is preliminary data.</text>
</comment>
<dbReference type="OrthoDB" id="423498at2759"/>
<comment type="cofactor">
    <cofactor evidence="3">
        <name>Mn(2+)</name>
        <dbReference type="ChEBI" id="CHEBI:29035"/>
    </cofactor>
</comment>
<dbReference type="FunFam" id="2.120.10.30:FF:000027">
    <property type="entry name" value="Regucalcin homologue"/>
    <property type="match status" value="1"/>
</dbReference>
<keyword evidence="10 15" id="KW-0479">Metal-binding</keyword>
<evidence type="ECO:0000313" key="17">
    <source>
        <dbReference type="EMBL" id="CAH1775552.1"/>
    </source>
</evidence>